<evidence type="ECO:0000313" key="7">
    <source>
        <dbReference type="Proteomes" id="UP001187531"/>
    </source>
</evidence>
<dbReference type="Gene3D" id="4.10.1060.10">
    <property type="entry name" value="Zinc finger, RanBP2-type"/>
    <property type="match status" value="1"/>
</dbReference>
<keyword evidence="2 4" id="KW-0863">Zinc-finger</keyword>
<dbReference type="PROSITE" id="PS50199">
    <property type="entry name" value="ZF_RANBP2_2"/>
    <property type="match status" value="1"/>
</dbReference>
<proteinExistence type="predicted"/>
<keyword evidence="3" id="KW-0862">Zinc</keyword>
<evidence type="ECO:0000256" key="1">
    <source>
        <dbReference type="ARBA" id="ARBA00022723"/>
    </source>
</evidence>
<gene>
    <name evidence="6" type="ORF">QYM36_012634</name>
</gene>
<evidence type="ECO:0000313" key="6">
    <source>
        <dbReference type="EMBL" id="KAK2711537.1"/>
    </source>
</evidence>
<keyword evidence="1" id="KW-0479">Metal-binding</keyword>
<evidence type="ECO:0000256" key="2">
    <source>
        <dbReference type="ARBA" id="ARBA00022771"/>
    </source>
</evidence>
<dbReference type="GO" id="GO:0003676">
    <property type="term" value="F:nucleic acid binding"/>
    <property type="evidence" value="ECO:0007669"/>
    <property type="project" value="InterPro"/>
</dbReference>
<evidence type="ECO:0000256" key="4">
    <source>
        <dbReference type="PROSITE-ProRule" id="PRU00322"/>
    </source>
</evidence>
<sequence>MPLLEVSALPKIISSAPLKPFILGFEHKAATVQERNEDCTDFKHIETVRMNDDQFETLVSTKFKFDECPSLENPTLSGQCFLPNMADIGKCVASTSSKHGSMPLVLKQHTILVSSVALNPKPGSWICPGCRVSNEEYASNCVSCSVSKLEAVKPSQGTISSSEDVRAKAASASENEAAPFQFGVPTESQDSDKVLQENGNYETISKTISCSEDIRAKAASASANVTAPLQFRVSTESQDSDNFLQENEIHNFKRRVPATPTKNIFVNPLSGANAKPTKVLFLSTFLKTEVGNTQEIKVSEAGKNANINKKSLKRFKPSVIFEIPGKQVKLQEKETFSSQNHLQDCDCENPFGGMRSSWNVEGSEECEKNFRLGANTKSSKVGVDTSNRKCYKCQSFNHLMAECPSRICYSCGKRAILPIYVLSGTISIKRVPLLSVRVWIIKPMYVRIVFKRNRLETHL</sequence>
<accession>A0AA88L090</accession>
<evidence type="ECO:0000256" key="3">
    <source>
        <dbReference type="ARBA" id="ARBA00022833"/>
    </source>
</evidence>
<dbReference type="InterPro" id="IPR001876">
    <property type="entry name" value="Znf_RanBP2"/>
</dbReference>
<dbReference type="SMART" id="SM00343">
    <property type="entry name" value="ZnF_C2HC"/>
    <property type="match status" value="1"/>
</dbReference>
<comment type="caution">
    <text evidence="6">The sequence shown here is derived from an EMBL/GenBank/DDBJ whole genome shotgun (WGS) entry which is preliminary data.</text>
</comment>
<dbReference type="EMBL" id="JAVRJZ010000016">
    <property type="protein sequence ID" value="KAK2711537.1"/>
    <property type="molecule type" value="Genomic_DNA"/>
</dbReference>
<keyword evidence="7" id="KW-1185">Reference proteome</keyword>
<dbReference type="AlphaFoldDB" id="A0AA88L090"/>
<dbReference type="SUPFAM" id="SSF57756">
    <property type="entry name" value="Retrovirus zinc finger-like domains"/>
    <property type="match status" value="1"/>
</dbReference>
<dbReference type="PROSITE" id="PS01358">
    <property type="entry name" value="ZF_RANBP2_1"/>
    <property type="match status" value="1"/>
</dbReference>
<dbReference type="Proteomes" id="UP001187531">
    <property type="component" value="Unassembled WGS sequence"/>
</dbReference>
<dbReference type="InterPro" id="IPR036875">
    <property type="entry name" value="Znf_CCHC_sf"/>
</dbReference>
<protein>
    <recommendedName>
        <fullName evidence="5">RanBP2-type domain-containing protein</fullName>
    </recommendedName>
</protein>
<evidence type="ECO:0000259" key="5">
    <source>
        <dbReference type="PROSITE" id="PS50199"/>
    </source>
</evidence>
<reference evidence="6" key="1">
    <citation type="submission" date="2023-07" db="EMBL/GenBank/DDBJ databases">
        <title>Chromosome-level genome assembly of Artemia franciscana.</title>
        <authorList>
            <person name="Jo E."/>
        </authorList>
    </citation>
    <scope>NUCLEOTIDE SEQUENCE</scope>
    <source>
        <tissue evidence="6">Whole body</tissue>
    </source>
</reference>
<feature type="domain" description="RanBP2-type" evidence="5">
    <location>
        <begin position="121"/>
        <end position="150"/>
    </location>
</feature>
<dbReference type="Gene3D" id="4.10.60.10">
    <property type="entry name" value="Zinc finger, CCHC-type"/>
    <property type="match status" value="1"/>
</dbReference>
<organism evidence="6 7">
    <name type="scientific">Artemia franciscana</name>
    <name type="common">Brine shrimp</name>
    <name type="synonym">Artemia sanfranciscana</name>
    <dbReference type="NCBI Taxonomy" id="6661"/>
    <lineage>
        <taxon>Eukaryota</taxon>
        <taxon>Metazoa</taxon>
        <taxon>Ecdysozoa</taxon>
        <taxon>Arthropoda</taxon>
        <taxon>Crustacea</taxon>
        <taxon>Branchiopoda</taxon>
        <taxon>Anostraca</taxon>
        <taxon>Artemiidae</taxon>
        <taxon>Artemia</taxon>
    </lineage>
</organism>
<dbReference type="GO" id="GO:0008270">
    <property type="term" value="F:zinc ion binding"/>
    <property type="evidence" value="ECO:0007669"/>
    <property type="project" value="UniProtKB-KW"/>
</dbReference>
<name>A0AA88L090_ARTSF</name>
<dbReference type="Pfam" id="PF00098">
    <property type="entry name" value="zf-CCHC"/>
    <property type="match status" value="1"/>
</dbReference>
<dbReference type="InterPro" id="IPR001878">
    <property type="entry name" value="Znf_CCHC"/>
</dbReference>